<evidence type="ECO:0000313" key="4">
    <source>
        <dbReference type="EMBL" id="ETW97783.1"/>
    </source>
</evidence>
<protein>
    <recommendedName>
        <fullName evidence="3">Sulfur carrier protein FdhD</fullName>
    </recommendedName>
</protein>
<dbReference type="Proteomes" id="UP000019141">
    <property type="component" value="Unassembled WGS sequence"/>
</dbReference>
<dbReference type="EMBL" id="AZHW01000620">
    <property type="protein sequence ID" value="ETW97783.1"/>
    <property type="molecule type" value="Genomic_DNA"/>
</dbReference>
<dbReference type="PIRSF" id="PIRSF015626">
    <property type="entry name" value="FdhD"/>
    <property type="match status" value="1"/>
</dbReference>
<reference evidence="4 5" key="1">
    <citation type="journal article" date="2014" name="Nature">
        <title>An environmental bacterial taxon with a large and distinct metabolic repertoire.</title>
        <authorList>
            <person name="Wilson M.C."/>
            <person name="Mori T."/>
            <person name="Ruckert C."/>
            <person name="Uria A.R."/>
            <person name="Helf M.J."/>
            <person name="Takada K."/>
            <person name="Gernert C."/>
            <person name="Steffens U.A."/>
            <person name="Heycke N."/>
            <person name="Schmitt S."/>
            <person name="Rinke C."/>
            <person name="Helfrich E.J."/>
            <person name="Brachmann A.O."/>
            <person name="Gurgui C."/>
            <person name="Wakimoto T."/>
            <person name="Kracht M."/>
            <person name="Crusemann M."/>
            <person name="Hentschel U."/>
            <person name="Abe I."/>
            <person name="Matsunaga S."/>
            <person name="Kalinowski J."/>
            <person name="Takeyama H."/>
            <person name="Piel J."/>
        </authorList>
    </citation>
    <scope>NUCLEOTIDE SEQUENCE [LARGE SCALE GENOMIC DNA]</scope>
    <source>
        <strain evidence="5">TSY1</strain>
    </source>
</reference>
<dbReference type="PATRIC" id="fig|1429438.4.peg.4129"/>
<evidence type="ECO:0000256" key="2">
    <source>
        <dbReference type="ARBA" id="ARBA00023150"/>
    </source>
</evidence>
<evidence type="ECO:0000256" key="3">
    <source>
        <dbReference type="HAMAP-Rule" id="MF_00187"/>
    </source>
</evidence>
<feature type="active site" description="Cysteine persulfide intermediate" evidence="3">
    <location>
        <position position="96"/>
    </location>
</feature>
<comment type="caution">
    <text evidence="4">The sequence shown here is derived from an EMBL/GenBank/DDBJ whole genome shotgun (WGS) entry which is preliminary data.</text>
</comment>
<sequence>MPYIYRYDNGRFTQFEKAVVREQPLTIMANGVELATFMCTPQKLDYLTIGFLAFEGIIQGPEAIRDLDVDPENGVVEVELTTELVRPQKRIFTSGCGMGLTFTLRTSHYPPLRQDLTLTPQQIFPLMQRLFEGATMYQASRGIHAAALSDGEQVLLLSEDVGRHNALDKILGEALMKGIRTEGCILLTTGRISSEMLRKTAFMGAPIAISRTSPTTLSIEAAKRLGITMIGYVRRSSFNVYTHPERLLYQAEDGAR</sequence>
<dbReference type="GO" id="GO:0006777">
    <property type="term" value="P:Mo-molybdopterin cofactor biosynthetic process"/>
    <property type="evidence" value="ECO:0007669"/>
    <property type="project" value="UniProtKB-UniRule"/>
</dbReference>
<accession>W4LI74</accession>
<dbReference type="HAMAP" id="MF_00187">
    <property type="entry name" value="FdhD"/>
    <property type="match status" value="1"/>
</dbReference>
<dbReference type="PANTHER" id="PTHR30592">
    <property type="entry name" value="FORMATE DEHYDROGENASE"/>
    <property type="match status" value="1"/>
</dbReference>
<comment type="subcellular location">
    <subcellularLocation>
        <location evidence="3">Cytoplasm</location>
    </subcellularLocation>
</comment>
<dbReference type="Gene3D" id="3.10.20.10">
    <property type="match status" value="1"/>
</dbReference>
<organism evidence="4 5">
    <name type="scientific">Entotheonella factor</name>
    <dbReference type="NCBI Taxonomy" id="1429438"/>
    <lineage>
        <taxon>Bacteria</taxon>
        <taxon>Pseudomonadati</taxon>
        <taxon>Nitrospinota/Tectimicrobiota group</taxon>
        <taxon>Candidatus Tectimicrobiota</taxon>
        <taxon>Candidatus Entotheonellia</taxon>
        <taxon>Candidatus Entotheonellales</taxon>
        <taxon>Candidatus Entotheonellaceae</taxon>
        <taxon>Candidatus Entotheonella</taxon>
    </lineage>
</organism>
<dbReference type="Gene3D" id="3.40.140.10">
    <property type="entry name" value="Cytidine Deaminase, domain 2"/>
    <property type="match status" value="1"/>
</dbReference>
<dbReference type="InterPro" id="IPR016193">
    <property type="entry name" value="Cytidine_deaminase-like"/>
</dbReference>
<comment type="function">
    <text evidence="3">Required for formate dehydrogenase (FDH) activity. Acts as a sulfur carrier protein that transfers sulfur from IscS to the molybdenum cofactor prior to its insertion into FDH.</text>
</comment>
<dbReference type="GO" id="GO:0005737">
    <property type="term" value="C:cytoplasm"/>
    <property type="evidence" value="ECO:0007669"/>
    <property type="project" value="UniProtKB-SubCell"/>
</dbReference>
<dbReference type="InterPro" id="IPR003786">
    <property type="entry name" value="FdhD"/>
</dbReference>
<comment type="similarity">
    <text evidence="3">Belongs to the FdhD family.</text>
</comment>
<evidence type="ECO:0000313" key="5">
    <source>
        <dbReference type="Proteomes" id="UP000019141"/>
    </source>
</evidence>
<dbReference type="AlphaFoldDB" id="W4LI74"/>
<dbReference type="SUPFAM" id="SSF53927">
    <property type="entry name" value="Cytidine deaminase-like"/>
    <property type="match status" value="1"/>
</dbReference>
<gene>
    <name evidence="3" type="primary">fdhD</name>
    <name evidence="4" type="ORF">ETSY1_21330</name>
</gene>
<dbReference type="GO" id="GO:0097163">
    <property type="term" value="F:sulfur carrier activity"/>
    <property type="evidence" value="ECO:0007669"/>
    <property type="project" value="UniProtKB-UniRule"/>
</dbReference>
<name>W4LI74_ENTF1</name>
<comment type="caution">
    <text evidence="3">Lacks conserved residue(s) required for the propagation of feature annotation.</text>
</comment>
<proteinExistence type="inferred from homology"/>
<keyword evidence="5" id="KW-1185">Reference proteome</keyword>
<dbReference type="HOGENOM" id="CLU_056887_4_1_7"/>
<dbReference type="Pfam" id="PF02634">
    <property type="entry name" value="FdhD-NarQ"/>
    <property type="match status" value="1"/>
</dbReference>
<dbReference type="PANTHER" id="PTHR30592:SF1">
    <property type="entry name" value="SULFUR CARRIER PROTEIN FDHD"/>
    <property type="match status" value="1"/>
</dbReference>
<keyword evidence="1 3" id="KW-0963">Cytoplasm</keyword>
<dbReference type="NCBIfam" id="TIGR00129">
    <property type="entry name" value="fdhD_narQ"/>
    <property type="match status" value="1"/>
</dbReference>
<evidence type="ECO:0000256" key="1">
    <source>
        <dbReference type="ARBA" id="ARBA00022490"/>
    </source>
</evidence>
<dbReference type="GO" id="GO:0016783">
    <property type="term" value="F:sulfurtransferase activity"/>
    <property type="evidence" value="ECO:0007669"/>
    <property type="project" value="InterPro"/>
</dbReference>
<keyword evidence="2 3" id="KW-0501">Molybdenum cofactor biosynthesis</keyword>